<dbReference type="AlphaFoldDB" id="A0A1S3B5T1"/>
<dbReference type="OrthoDB" id="1898716at2759"/>
<keyword evidence="2" id="KW-0805">Transcription regulation</keyword>
<evidence type="ECO:0000259" key="8">
    <source>
        <dbReference type="PROSITE" id="PS50066"/>
    </source>
</evidence>
<dbReference type="InterPro" id="IPR002100">
    <property type="entry name" value="TF_MADSbox"/>
</dbReference>
<gene>
    <name evidence="10" type="primary">LOC103486091</name>
</gene>
<dbReference type="GO" id="GO:0000977">
    <property type="term" value="F:RNA polymerase II transcription regulatory region sequence-specific DNA binding"/>
    <property type="evidence" value="ECO:0007669"/>
    <property type="project" value="InterPro"/>
</dbReference>
<evidence type="ECO:0000256" key="6">
    <source>
        <dbReference type="ARBA" id="ARBA00023242"/>
    </source>
</evidence>
<evidence type="ECO:0000313" key="9">
    <source>
        <dbReference type="Proteomes" id="UP001652600"/>
    </source>
</evidence>
<feature type="domain" description="MADS-box" evidence="8">
    <location>
        <begin position="1"/>
        <end position="61"/>
    </location>
</feature>
<dbReference type="InterPro" id="IPR036879">
    <property type="entry name" value="TF_MADSbox_sf"/>
</dbReference>
<evidence type="ECO:0000256" key="3">
    <source>
        <dbReference type="ARBA" id="ARBA00023054"/>
    </source>
</evidence>
<dbReference type="SMART" id="SM00432">
    <property type="entry name" value="MADS"/>
    <property type="match status" value="1"/>
</dbReference>
<evidence type="ECO:0000256" key="2">
    <source>
        <dbReference type="ARBA" id="ARBA00023015"/>
    </source>
</evidence>
<dbReference type="SMR" id="A0A1S3B5T1"/>
<keyword evidence="6" id="KW-0539">Nucleus</keyword>
<feature type="region of interest" description="Disordered" evidence="7">
    <location>
        <begin position="320"/>
        <end position="340"/>
    </location>
</feature>
<dbReference type="GO" id="GO:0080092">
    <property type="term" value="P:regulation of pollen tube growth"/>
    <property type="evidence" value="ECO:0007669"/>
    <property type="project" value="UniProtKB-ARBA"/>
</dbReference>
<keyword evidence="3" id="KW-0175">Coiled coil</keyword>
<accession>A0A1S3B5T1</accession>
<dbReference type="GO" id="GO:0005634">
    <property type="term" value="C:nucleus"/>
    <property type="evidence" value="ECO:0007669"/>
    <property type="project" value="UniProtKB-SubCell"/>
</dbReference>
<dbReference type="CDD" id="cd00265">
    <property type="entry name" value="MADS_MEF2_like"/>
    <property type="match status" value="1"/>
</dbReference>
<dbReference type="KEGG" id="cmo:103486091"/>
<organism evidence="9 10">
    <name type="scientific">Cucumis melo</name>
    <name type="common">Muskmelon</name>
    <dbReference type="NCBI Taxonomy" id="3656"/>
    <lineage>
        <taxon>Eukaryota</taxon>
        <taxon>Viridiplantae</taxon>
        <taxon>Streptophyta</taxon>
        <taxon>Embryophyta</taxon>
        <taxon>Tracheophyta</taxon>
        <taxon>Spermatophyta</taxon>
        <taxon>Magnoliopsida</taxon>
        <taxon>eudicotyledons</taxon>
        <taxon>Gunneridae</taxon>
        <taxon>Pentapetalae</taxon>
        <taxon>rosids</taxon>
        <taxon>fabids</taxon>
        <taxon>Cucurbitales</taxon>
        <taxon>Cucurbitaceae</taxon>
        <taxon>Benincaseae</taxon>
        <taxon>Cucumis</taxon>
    </lineage>
</organism>
<dbReference type="GO" id="GO:0045944">
    <property type="term" value="P:positive regulation of transcription by RNA polymerase II"/>
    <property type="evidence" value="ECO:0007669"/>
    <property type="project" value="InterPro"/>
</dbReference>
<evidence type="ECO:0000256" key="5">
    <source>
        <dbReference type="ARBA" id="ARBA00023163"/>
    </source>
</evidence>
<dbReference type="Gene3D" id="3.40.1810.10">
    <property type="entry name" value="Transcription factor, MADS-box"/>
    <property type="match status" value="1"/>
</dbReference>
<keyword evidence="5" id="KW-0804">Transcription</keyword>
<keyword evidence="4" id="KW-0238">DNA-binding</keyword>
<dbReference type="InterPro" id="IPR033896">
    <property type="entry name" value="MEF2-like_N"/>
</dbReference>
<dbReference type="FunFam" id="3.40.1810.10:FF:000014">
    <property type="entry name" value="MADS-box transcription factor 41"/>
    <property type="match status" value="1"/>
</dbReference>
<proteinExistence type="predicted"/>
<dbReference type="Proteomes" id="UP001652600">
    <property type="component" value="Chromosome 8"/>
</dbReference>
<reference evidence="10" key="1">
    <citation type="submission" date="2025-08" db="UniProtKB">
        <authorList>
            <consortium name="RefSeq"/>
        </authorList>
    </citation>
    <scope>IDENTIFICATION</scope>
    <source>
        <tissue evidence="10">Stem</tissue>
    </source>
</reference>
<comment type="subcellular location">
    <subcellularLocation>
        <location evidence="1">Nucleus</location>
    </subcellularLocation>
</comment>
<dbReference type="GeneID" id="103486091"/>
<keyword evidence="9" id="KW-1185">Reference proteome</keyword>
<protein>
    <submittedName>
        <fullName evidence="10">Agamous-like MADS-box protein AGL66</fullName>
    </submittedName>
</protein>
<dbReference type="PROSITE" id="PS50066">
    <property type="entry name" value="MADS_BOX_2"/>
    <property type="match status" value="1"/>
</dbReference>
<dbReference type="RefSeq" id="XP_008442144.1">
    <property type="nucleotide sequence ID" value="XM_008443922.3"/>
</dbReference>
<dbReference type="PROSITE" id="PS00350">
    <property type="entry name" value="MADS_BOX_1"/>
    <property type="match status" value="1"/>
</dbReference>
<dbReference type="FunCoup" id="A0A1S3B5T1">
    <property type="interactions" value="124"/>
</dbReference>
<dbReference type="eggNOG" id="KOG0014">
    <property type="taxonomic scope" value="Eukaryota"/>
</dbReference>
<evidence type="ECO:0000256" key="7">
    <source>
        <dbReference type="SAM" id="MobiDB-lite"/>
    </source>
</evidence>
<sequence length="348" mass="38678">MGRVKLQIKRIENTTNRQVTFSKRRNGLIKKAYELSILCDIDIALIMFSPSGRLSQFSGRRRIEDVLARYINLPDHDRGSVVQNKEFLLGTLNNLKTENDIAQQLSNPTSSNSNVEELQQEVGTLRHELQLAEQQLRLFEPDFLSFTSNAEINSCEKNLLDTLARITQRKKDLLSTHLSPYEPPNGIQIYLDQQDGIPTSFESDVGNWLPENGQNNPNQICVASESSSIPQSGQYPTTTVYDQVVSQAATTNINVGVGVGVGVGGYDIANPNDDGFSPWHHNYTTTQLLSSFIPQTSFDVVKNEIGEPCMNTMIPQQQVDSISNGNQMPPSDGSANYDNVKLSQLNVD</sequence>
<dbReference type="GO" id="GO:0046983">
    <property type="term" value="F:protein dimerization activity"/>
    <property type="evidence" value="ECO:0007669"/>
    <property type="project" value="InterPro"/>
</dbReference>
<dbReference type="PRINTS" id="PR00404">
    <property type="entry name" value="MADSDOMAIN"/>
</dbReference>
<dbReference type="GO" id="GO:0010152">
    <property type="term" value="P:pollen maturation"/>
    <property type="evidence" value="ECO:0007669"/>
    <property type="project" value="UniProtKB-ARBA"/>
</dbReference>
<name>A0A1S3B5T1_CUCME</name>
<evidence type="ECO:0000256" key="1">
    <source>
        <dbReference type="ARBA" id="ARBA00004123"/>
    </source>
</evidence>
<evidence type="ECO:0000256" key="4">
    <source>
        <dbReference type="ARBA" id="ARBA00023125"/>
    </source>
</evidence>
<evidence type="ECO:0000313" key="10">
    <source>
        <dbReference type="RefSeq" id="XP_008442144.1"/>
    </source>
</evidence>
<dbReference type="InterPro" id="IPR050142">
    <property type="entry name" value="MADS-box/MEF2_TF"/>
</dbReference>
<dbReference type="InParanoid" id="A0A1S3B5T1"/>
<dbReference type="PANTHER" id="PTHR48019">
    <property type="entry name" value="SERUM RESPONSE FACTOR HOMOLOG"/>
    <property type="match status" value="1"/>
</dbReference>
<dbReference type="SUPFAM" id="SSF55455">
    <property type="entry name" value="SRF-like"/>
    <property type="match status" value="1"/>
</dbReference>
<dbReference type="Pfam" id="PF00319">
    <property type="entry name" value="SRF-TF"/>
    <property type="match status" value="1"/>
</dbReference>